<organism evidence="1 2">
    <name type="scientific">Reticulomyxa filosa</name>
    <dbReference type="NCBI Taxonomy" id="46433"/>
    <lineage>
        <taxon>Eukaryota</taxon>
        <taxon>Sar</taxon>
        <taxon>Rhizaria</taxon>
        <taxon>Retaria</taxon>
        <taxon>Foraminifera</taxon>
        <taxon>Monothalamids</taxon>
        <taxon>Reticulomyxidae</taxon>
        <taxon>Reticulomyxa</taxon>
    </lineage>
</organism>
<evidence type="ECO:0000313" key="1">
    <source>
        <dbReference type="EMBL" id="ETO31557.1"/>
    </source>
</evidence>
<sequence length="433" mass="50776">MKETLDCFVAQFQPKKKNQNWEIKTFEINGETFERAHEWFWYSVSQGKVYFCLTLTDFGFGNALLQYWTARAMAFYFQLDFAMDRNVCRSLLKEVNGSIILDVMDIFFFQQKASNWQNEIHSFHPSEVVLSNQFSHSVPFQTYQMDAATEEISDVKILANEWKQMMHKLVNMKTMSLKFPHASNSHLYLVVNKIFLSQIYQQEFRSLVKQQTKPLFLSDLDLVIHVRCGDILFLKNVTNLQSYGFMTCGYYYKVLNGVNYLNWFEEIQRQLEKKHNVSIGIHIISQLSTASVHFQTENDNINSCHSIVTALQNCIQNFIFQKFSQSDLRYLNLYWNIAKETTINQDFYKMILAPYLICSPSTFCLMAALANSQGRVMLPANFVMQSVQRLCPQTKVQNHYLMAEKEVNEFKLSLSQFKGQWSLQQIISYLSQH</sequence>
<dbReference type="EMBL" id="ASPP01004847">
    <property type="protein sequence ID" value="ETO31557.1"/>
    <property type="molecule type" value="Genomic_DNA"/>
</dbReference>
<evidence type="ECO:0000313" key="2">
    <source>
        <dbReference type="Proteomes" id="UP000023152"/>
    </source>
</evidence>
<gene>
    <name evidence="1" type="ORF">RFI_05564</name>
</gene>
<protein>
    <submittedName>
        <fullName evidence="1">Uncharacterized protein</fullName>
    </submittedName>
</protein>
<keyword evidence="2" id="KW-1185">Reference proteome</keyword>
<reference evidence="1 2" key="1">
    <citation type="journal article" date="2013" name="Curr. Biol.">
        <title>The Genome of the Foraminiferan Reticulomyxa filosa.</title>
        <authorList>
            <person name="Glockner G."/>
            <person name="Hulsmann N."/>
            <person name="Schleicher M."/>
            <person name="Noegel A.A."/>
            <person name="Eichinger L."/>
            <person name="Gallinger C."/>
            <person name="Pawlowski J."/>
            <person name="Sierra R."/>
            <person name="Euteneuer U."/>
            <person name="Pillet L."/>
            <person name="Moustafa A."/>
            <person name="Platzer M."/>
            <person name="Groth M."/>
            <person name="Szafranski K."/>
            <person name="Schliwa M."/>
        </authorList>
    </citation>
    <scope>NUCLEOTIDE SEQUENCE [LARGE SCALE GENOMIC DNA]</scope>
</reference>
<dbReference type="AlphaFoldDB" id="X6P1X4"/>
<name>X6P1X4_RETFI</name>
<dbReference type="Proteomes" id="UP000023152">
    <property type="component" value="Unassembled WGS sequence"/>
</dbReference>
<accession>X6P1X4</accession>
<comment type="caution">
    <text evidence="1">The sequence shown here is derived from an EMBL/GenBank/DDBJ whole genome shotgun (WGS) entry which is preliminary data.</text>
</comment>
<proteinExistence type="predicted"/>